<evidence type="ECO:0000313" key="1">
    <source>
        <dbReference type="EMBL" id="NEK55170.1"/>
    </source>
</evidence>
<name>A0A6P0DSZ9_RHILE</name>
<protein>
    <submittedName>
        <fullName evidence="1">Uncharacterized protein</fullName>
    </submittedName>
</protein>
<comment type="caution">
    <text evidence="1">The sequence shown here is derived from an EMBL/GenBank/DDBJ whole genome shotgun (WGS) entry which is preliminary data.</text>
</comment>
<dbReference type="AlphaFoldDB" id="A0A6P0DSZ9"/>
<gene>
    <name evidence="1" type="ORF">GUK36_38690</name>
</gene>
<evidence type="ECO:0000313" key="2">
    <source>
        <dbReference type="Proteomes" id="UP000471409"/>
    </source>
</evidence>
<accession>A0A6P0DSZ9</accession>
<proteinExistence type="predicted"/>
<dbReference type="EMBL" id="WXXP01000290">
    <property type="protein sequence ID" value="NEK55170.1"/>
    <property type="molecule type" value="Genomic_DNA"/>
</dbReference>
<reference evidence="1 2" key="1">
    <citation type="submission" date="2020-01" db="EMBL/GenBank/DDBJ databases">
        <title>Rhizobium genotypes associated with high levels of biological nitrogen fixation by grain legumes in a temperate-maritime cropping system.</title>
        <authorList>
            <person name="Maluk M."/>
            <person name="Francesc Ferrando Molina F."/>
            <person name="Lopez Del Egido L."/>
            <person name="Lafos M."/>
            <person name="Langarica-Fuentes A."/>
            <person name="Gebre Yohannes G."/>
            <person name="Young M.W."/>
            <person name="Martin P."/>
            <person name="Gantlett R."/>
            <person name="Kenicer G."/>
            <person name="Hawes C."/>
            <person name="Begg G.S."/>
            <person name="Quilliam R.S."/>
            <person name="Squire G.R."/>
            <person name="Poole P.S."/>
            <person name="Young P.W."/>
            <person name="Iannetta P.M."/>
            <person name="James E.K."/>
        </authorList>
    </citation>
    <scope>NUCLEOTIDE SEQUENCE [LARGE SCALE GENOMIC DNA]</scope>
    <source>
        <strain evidence="1 2">JHI944</strain>
    </source>
</reference>
<dbReference type="Proteomes" id="UP000471409">
    <property type="component" value="Unassembled WGS sequence"/>
</dbReference>
<organism evidence="1 2">
    <name type="scientific">Rhizobium leguminosarum</name>
    <dbReference type="NCBI Taxonomy" id="384"/>
    <lineage>
        <taxon>Bacteria</taxon>
        <taxon>Pseudomonadati</taxon>
        <taxon>Pseudomonadota</taxon>
        <taxon>Alphaproteobacteria</taxon>
        <taxon>Hyphomicrobiales</taxon>
        <taxon>Rhizobiaceae</taxon>
        <taxon>Rhizobium/Agrobacterium group</taxon>
        <taxon>Rhizobium</taxon>
    </lineage>
</organism>
<sequence length="46" mass="5450">MRNHHQPSALMRRRRQAFTMLTMEPRPDIVPYDDLRPGTLAIKQFG</sequence>